<dbReference type="InterPro" id="IPR004477">
    <property type="entry name" value="ComEC_N"/>
</dbReference>
<sequence length="456" mass="49485">MVSVWFGEGLNSRSRAGVVCVLFVAALFVLRSLKVGLLAIMLVCLLGGSAMWRSHSEWEAVHEVRTGPYTGDAKLISDPQPVGRAARVVLEIEGQRFECWTYGSSKWRMMARVAGEGVTVQGERRLVTSANKRRLFVRHIVGRFEVTAVSEIATGAHIVESRFELAANRVRAALGEGARTLPNDQSTLFAGLVYGDDSQQPPAMVERFRGSGLAHLTAVSGQNVAFVLAVVAPMLTRLRRWSRLTMTLLVLIWFATMTRLEPSVIRAVTMAGISASVLAIGGRFKAWQVLATTCVALLLIDPFLLWSVGWWLSVGGSSGLILLSSRIRSTLECRGLKNHPWVLNWVVPSLAAQLGVLPFIVLVFGWPSAMSIPCNLLAVPIAGVVMLIGIPVALCAGFAPNAVAEIVMWPLGIGVKWIDTVAALGHHLNPPVWLDVFVALVPIVLLLRHRCGNLEA</sequence>
<evidence type="ECO:0000256" key="2">
    <source>
        <dbReference type="ARBA" id="ARBA00022475"/>
    </source>
</evidence>
<name>A0A6J7D007_9ZZZZ</name>
<dbReference type="AlphaFoldDB" id="A0A6J7D007"/>
<gene>
    <name evidence="8" type="ORF">UFOPK3304_00531</name>
</gene>
<dbReference type="PANTHER" id="PTHR30619:SF7">
    <property type="entry name" value="BETA-LACTAMASE DOMAIN PROTEIN"/>
    <property type="match status" value="1"/>
</dbReference>
<dbReference type="EMBL" id="CAFBLJ010000019">
    <property type="protein sequence ID" value="CAB4862435.1"/>
    <property type="molecule type" value="Genomic_DNA"/>
</dbReference>
<organism evidence="8">
    <name type="scientific">freshwater metagenome</name>
    <dbReference type="NCBI Taxonomy" id="449393"/>
    <lineage>
        <taxon>unclassified sequences</taxon>
        <taxon>metagenomes</taxon>
        <taxon>ecological metagenomes</taxon>
    </lineage>
</organism>
<evidence type="ECO:0000256" key="5">
    <source>
        <dbReference type="ARBA" id="ARBA00023136"/>
    </source>
</evidence>
<accession>A0A6J7D007</accession>
<evidence type="ECO:0000256" key="6">
    <source>
        <dbReference type="SAM" id="Phobius"/>
    </source>
</evidence>
<evidence type="ECO:0000256" key="3">
    <source>
        <dbReference type="ARBA" id="ARBA00022692"/>
    </source>
</evidence>
<feature type="transmembrane region" description="Helical" evidence="6">
    <location>
        <begin position="16"/>
        <end position="46"/>
    </location>
</feature>
<keyword evidence="2" id="KW-1003">Cell membrane</keyword>
<evidence type="ECO:0000256" key="4">
    <source>
        <dbReference type="ARBA" id="ARBA00022989"/>
    </source>
</evidence>
<proteinExistence type="predicted"/>
<comment type="subcellular location">
    <subcellularLocation>
        <location evidence="1">Cell membrane</location>
        <topology evidence="1">Multi-pass membrane protein</topology>
    </subcellularLocation>
</comment>
<evidence type="ECO:0000256" key="1">
    <source>
        <dbReference type="ARBA" id="ARBA00004651"/>
    </source>
</evidence>
<dbReference type="Pfam" id="PF03772">
    <property type="entry name" value="Competence"/>
    <property type="match status" value="1"/>
</dbReference>
<protein>
    <submittedName>
        <fullName evidence="8">Unannotated protein</fullName>
    </submittedName>
</protein>
<keyword evidence="4 6" id="KW-1133">Transmembrane helix</keyword>
<evidence type="ECO:0000313" key="8">
    <source>
        <dbReference type="EMBL" id="CAB4862435.1"/>
    </source>
</evidence>
<dbReference type="InterPro" id="IPR052159">
    <property type="entry name" value="Competence_DNA_uptake"/>
</dbReference>
<reference evidence="8" key="1">
    <citation type="submission" date="2020-05" db="EMBL/GenBank/DDBJ databases">
        <authorList>
            <person name="Chiriac C."/>
            <person name="Salcher M."/>
            <person name="Ghai R."/>
            <person name="Kavagutti S V."/>
        </authorList>
    </citation>
    <scope>NUCLEOTIDE SEQUENCE</scope>
</reference>
<feature type="domain" description="ComEC/Rec2-related protein" evidence="7">
    <location>
        <begin position="192"/>
        <end position="427"/>
    </location>
</feature>
<feature type="transmembrane region" description="Helical" evidence="6">
    <location>
        <begin position="378"/>
        <end position="399"/>
    </location>
</feature>
<feature type="transmembrane region" description="Helical" evidence="6">
    <location>
        <begin position="264"/>
        <end position="284"/>
    </location>
</feature>
<dbReference type="GO" id="GO:0005886">
    <property type="term" value="C:plasma membrane"/>
    <property type="evidence" value="ECO:0007669"/>
    <property type="project" value="UniProtKB-SubCell"/>
</dbReference>
<keyword evidence="3 6" id="KW-0812">Transmembrane</keyword>
<feature type="transmembrane region" description="Helical" evidence="6">
    <location>
        <begin position="304"/>
        <end position="323"/>
    </location>
</feature>
<feature type="transmembrane region" description="Helical" evidence="6">
    <location>
        <begin position="213"/>
        <end position="235"/>
    </location>
</feature>
<feature type="transmembrane region" description="Helical" evidence="6">
    <location>
        <begin position="343"/>
        <end position="366"/>
    </location>
</feature>
<evidence type="ECO:0000259" key="7">
    <source>
        <dbReference type="Pfam" id="PF03772"/>
    </source>
</evidence>
<dbReference type="NCBIfam" id="TIGR00360">
    <property type="entry name" value="ComEC_N-term"/>
    <property type="match status" value="1"/>
</dbReference>
<dbReference type="PANTHER" id="PTHR30619">
    <property type="entry name" value="DNA INTERNALIZATION/COMPETENCE PROTEIN COMEC/REC2"/>
    <property type="match status" value="1"/>
</dbReference>
<keyword evidence="5 6" id="KW-0472">Membrane</keyword>